<dbReference type="EMBL" id="BAAAKJ010000345">
    <property type="protein sequence ID" value="GAA1408775.1"/>
    <property type="molecule type" value="Genomic_DNA"/>
</dbReference>
<reference evidence="1 2" key="1">
    <citation type="journal article" date="2019" name="Int. J. Syst. Evol. Microbiol.">
        <title>The Global Catalogue of Microorganisms (GCM) 10K type strain sequencing project: providing services to taxonomists for standard genome sequencing and annotation.</title>
        <authorList>
            <consortium name="The Broad Institute Genomics Platform"/>
            <consortium name="The Broad Institute Genome Sequencing Center for Infectious Disease"/>
            <person name="Wu L."/>
            <person name="Ma J."/>
        </authorList>
    </citation>
    <scope>NUCLEOTIDE SEQUENCE [LARGE SCALE GENOMIC DNA]</scope>
    <source>
        <strain evidence="1 2">JCM 12393</strain>
    </source>
</reference>
<evidence type="ECO:0000313" key="1">
    <source>
        <dbReference type="EMBL" id="GAA1408775.1"/>
    </source>
</evidence>
<evidence type="ECO:0000313" key="2">
    <source>
        <dbReference type="Proteomes" id="UP001499863"/>
    </source>
</evidence>
<dbReference type="Proteomes" id="UP001499863">
    <property type="component" value="Unassembled WGS sequence"/>
</dbReference>
<accession>A0ABN1YF12</accession>
<comment type="caution">
    <text evidence="1">The sequence shown here is derived from an EMBL/GenBank/DDBJ whole genome shotgun (WGS) entry which is preliminary data.</text>
</comment>
<organism evidence="1 2">
    <name type="scientific">Kitasatospora putterlickiae</name>
    <dbReference type="NCBI Taxonomy" id="221725"/>
    <lineage>
        <taxon>Bacteria</taxon>
        <taxon>Bacillati</taxon>
        <taxon>Actinomycetota</taxon>
        <taxon>Actinomycetes</taxon>
        <taxon>Kitasatosporales</taxon>
        <taxon>Streptomycetaceae</taxon>
        <taxon>Kitasatospora</taxon>
    </lineage>
</organism>
<keyword evidence="2" id="KW-1185">Reference proteome</keyword>
<name>A0ABN1YF12_9ACTN</name>
<gene>
    <name evidence="1" type="ORF">GCM10009639_58930</name>
</gene>
<protein>
    <recommendedName>
        <fullName evidence="3">Extracellular solute-binding protein</fullName>
    </recommendedName>
</protein>
<sequence length="377" mass="40342">MKRGAFGVVVAILVAAGLVFTAVNLFKDKGKGPEEKPPVAKITGVVGSEKTAFFNDPDVKAALAAQGLDVSVQSAGSWQMNDIKQGSADFVFPSSQLPADEIARQNQLTGTPARPFYSPLVIVAHSDVAKVLQNSKLAKQDPATKLWTFSMDEFLNDVTAKKLWEQLAPTDRPGSLSGDLFLTTTNPDTSSSGTLYVAMIAYLLNKHQVVQDQAVVDAIGPALKDVVTKQGIMKNSSDEPFKDFVSNVGYPLVLAYESQALDLVAKQKAPADMVMLYPDTTIVSDHTVVGFNANGRKLGEVLATDPTLRDLEVKHGFRPSGAEGAQAFASQVRSLNADAAQHEPRFAFATDLEAANVKRATVPAPEIMQSLIKAAKK</sequence>
<dbReference type="RefSeq" id="WP_344342948.1">
    <property type="nucleotide sequence ID" value="NZ_BAAAKJ010000345.1"/>
</dbReference>
<evidence type="ECO:0008006" key="3">
    <source>
        <dbReference type="Google" id="ProtNLM"/>
    </source>
</evidence>
<proteinExistence type="predicted"/>